<gene>
    <name evidence="1" type="ORF">SAMN06295970_11122</name>
</gene>
<evidence type="ECO:0000313" key="2">
    <source>
        <dbReference type="Proteomes" id="UP001158049"/>
    </source>
</evidence>
<evidence type="ECO:0000313" key="1">
    <source>
        <dbReference type="EMBL" id="SMP65632.1"/>
    </source>
</evidence>
<name>A0ABY1QB05_9BURK</name>
<reference evidence="1 2" key="1">
    <citation type="submission" date="2017-05" db="EMBL/GenBank/DDBJ databases">
        <authorList>
            <person name="Varghese N."/>
            <person name="Submissions S."/>
        </authorList>
    </citation>
    <scope>NUCLEOTIDE SEQUENCE [LARGE SCALE GENOMIC DNA]</scope>
    <source>
        <strain evidence="1 2">DSM 26001</strain>
    </source>
</reference>
<accession>A0ABY1QB05</accession>
<dbReference type="Proteomes" id="UP001158049">
    <property type="component" value="Unassembled WGS sequence"/>
</dbReference>
<dbReference type="EMBL" id="FXUL01000011">
    <property type="protein sequence ID" value="SMP65632.1"/>
    <property type="molecule type" value="Genomic_DNA"/>
</dbReference>
<protein>
    <submittedName>
        <fullName evidence="1">Uncharacterized protein</fullName>
    </submittedName>
</protein>
<organism evidence="1 2">
    <name type="scientific">Noviherbaspirillum suwonense</name>
    <dbReference type="NCBI Taxonomy" id="1224511"/>
    <lineage>
        <taxon>Bacteria</taxon>
        <taxon>Pseudomonadati</taxon>
        <taxon>Pseudomonadota</taxon>
        <taxon>Betaproteobacteria</taxon>
        <taxon>Burkholderiales</taxon>
        <taxon>Oxalobacteraceae</taxon>
        <taxon>Noviherbaspirillum</taxon>
    </lineage>
</organism>
<keyword evidence="2" id="KW-1185">Reference proteome</keyword>
<proteinExistence type="predicted"/>
<comment type="caution">
    <text evidence="1">The sequence shown here is derived from an EMBL/GenBank/DDBJ whole genome shotgun (WGS) entry which is preliminary data.</text>
</comment>
<sequence length="32" mass="3506">MPGLFSNKRMLIAFALLTILLAVGLMALFNII</sequence>